<name>A0A5B7ILX1_PORTR</name>
<comment type="caution">
    <text evidence="2">The sequence shown here is derived from an EMBL/GenBank/DDBJ whole genome shotgun (WGS) entry which is preliminary data.</text>
</comment>
<keyword evidence="3" id="KW-1185">Reference proteome</keyword>
<accession>A0A5B7ILX1</accession>
<reference evidence="2 3" key="1">
    <citation type="submission" date="2019-05" db="EMBL/GenBank/DDBJ databases">
        <title>Another draft genome of Portunus trituberculatus and its Hox gene families provides insights of decapod evolution.</title>
        <authorList>
            <person name="Jeong J.-H."/>
            <person name="Song I."/>
            <person name="Kim S."/>
            <person name="Choi T."/>
            <person name="Kim D."/>
            <person name="Ryu S."/>
            <person name="Kim W."/>
        </authorList>
    </citation>
    <scope>NUCLEOTIDE SEQUENCE [LARGE SCALE GENOMIC DNA]</scope>
    <source>
        <tissue evidence="2">Muscle</tissue>
    </source>
</reference>
<proteinExistence type="predicted"/>
<feature type="region of interest" description="Disordered" evidence="1">
    <location>
        <begin position="1"/>
        <end position="63"/>
    </location>
</feature>
<feature type="compositionally biased region" description="Basic and acidic residues" evidence="1">
    <location>
        <begin position="15"/>
        <end position="24"/>
    </location>
</feature>
<protein>
    <submittedName>
        <fullName evidence="2">Uncharacterized protein</fullName>
    </submittedName>
</protein>
<evidence type="ECO:0000256" key="1">
    <source>
        <dbReference type="SAM" id="MobiDB-lite"/>
    </source>
</evidence>
<organism evidence="2 3">
    <name type="scientific">Portunus trituberculatus</name>
    <name type="common">Swimming crab</name>
    <name type="synonym">Neptunus trituberculatus</name>
    <dbReference type="NCBI Taxonomy" id="210409"/>
    <lineage>
        <taxon>Eukaryota</taxon>
        <taxon>Metazoa</taxon>
        <taxon>Ecdysozoa</taxon>
        <taxon>Arthropoda</taxon>
        <taxon>Crustacea</taxon>
        <taxon>Multicrustacea</taxon>
        <taxon>Malacostraca</taxon>
        <taxon>Eumalacostraca</taxon>
        <taxon>Eucarida</taxon>
        <taxon>Decapoda</taxon>
        <taxon>Pleocyemata</taxon>
        <taxon>Brachyura</taxon>
        <taxon>Eubrachyura</taxon>
        <taxon>Portunoidea</taxon>
        <taxon>Portunidae</taxon>
        <taxon>Portuninae</taxon>
        <taxon>Portunus</taxon>
    </lineage>
</organism>
<evidence type="ECO:0000313" key="3">
    <source>
        <dbReference type="Proteomes" id="UP000324222"/>
    </source>
</evidence>
<dbReference type="EMBL" id="VSRR010068774">
    <property type="protein sequence ID" value="MPC85550.1"/>
    <property type="molecule type" value="Genomic_DNA"/>
</dbReference>
<evidence type="ECO:0000313" key="2">
    <source>
        <dbReference type="EMBL" id="MPC85550.1"/>
    </source>
</evidence>
<feature type="compositionally biased region" description="Acidic residues" evidence="1">
    <location>
        <begin position="25"/>
        <end position="56"/>
    </location>
</feature>
<dbReference type="AlphaFoldDB" id="A0A5B7ILX1"/>
<gene>
    <name evidence="2" type="ORF">E2C01_080331</name>
</gene>
<sequence>MKGVEAECVLEEGSPFDRKRRDADEVLTEESAEEEEEEKEEEEEEDEEEEEEEEEEVHVRSSLMERANQVVLKGFGHVERMGKERRMIREIYESQTATERLKGRVGRGKDLGQHWIAETL</sequence>
<dbReference type="Proteomes" id="UP000324222">
    <property type="component" value="Unassembled WGS sequence"/>
</dbReference>